<evidence type="ECO:0000313" key="4">
    <source>
        <dbReference type="Proteomes" id="UP001162164"/>
    </source>
</evidence>
<feature type="region of interest" description="Disordered" evidence="1">
    <location>
        <begin position="234"/>
        <end position="277"/>
    </location>
</feature>
<evidence type="ECO:0000313" key="3">
    <source>
        <dbReference type="EMBL" id="KAJ8974201.1"/>
    </source>
</evidence>
<keyword evidence="4" id="KW-1185">Reference proteome</keyword>
<protein>
    <recommendedName>
        <fullName evidence="2">ZAD domain-containing protein</fullName>
    </recommendedName>
</protein>
<gene>
    <name evidence="3" type="ORF">NQ317_000834</name>
</gene>
<organism evidence="3 4">
    <name type="scientific">Molorchus minor</name>
    <dbReference type="NCBI Taxonomy" id="1323400"/>
    <lineage>
        <taxon>Eukaryota</taxon>
        <taxon>Metazoa</taxon>
        <taxon>Ecdysozoa</taxon>
        <taxon>Arthropoda</taxon>
        <taxon>Hexapoda</taxon>
        <taxon>Insecta</taxon>
        <taxon>Pterygota</taxon>
        <taxon>Neoptera</taxon>
        <taxon>Endopterygota</taxon>
        <taxon>Coleoptera</taxon>
        <taxon>Polyphaga</taxon>
        <taxon>Cucujiformia</taxon>
        <taxon>Chrysomeloidea</taxon>
        <taxon>Cerambycidae</taxon>
        <taxon>Lamiinae</taxon>
        <taxon>Monochamini</taxon>
        <taxon>Molorchus</taxon>
    </lineage>
</organism>
<dbReference type="SMART" id="SM00868">
    <property type="entry name" value="zf-AD"/>
    <property type="match status" value="1"/>
</dbReference>
<feature type="domain" description="ZAD" evidence="2">
    <location>
        <begin position="7"/>
        <end position="131"/>
    </location>
</feature>
<name>A0ABQ9J873_9CUCU</name>
<dbReference type="Proteomes" id="UP001162164">
    <property type="component" value="Unassembled WGS sequence"/>
</dbReference>
<dbReference type="InterPro" id="IPR012934">
    <property type="entry name" value="Znf_AD"/>
</dbReference>
<evidence type="ECO:0000256" key="1">
    <source>
        <dbReference type="SAM" id="MobiDB-lite"/>
    </source>
</evidence>
<sequence length="293" mass="33281">MQSTKYMCRLCFTQLGSGFELIGDYMKQIFEVLLINVACKRVFLAKISQYDVNHIGPQYTYGVRSFDALNLVKDVNLLLIFCGCMDPRKVTSRNFAVSENPVICQNCADLAWKAFTFKSKCISTEEIILSHVVAKDVTSLDMKWIYYTEMACEVTENDNVCRFCMACVGEGNYLCLENNYKCLPRNKLEQYLPEIFVLPVTVFHLSSDIKLNDGGSPSSNSKLQRVSNNVSDWFQPSDETEGIKSSPKNATKLPAKGFFREPNPTAKRSDSASPVESMHHRPIFVVPFYRRDT</sequence>
<comment type="caution">
    <text evidence="3">The sequence shown here is derived from an EMBL/GenBank/DDBJ whole genome shotgun (WGS) entry which is preliminary data.</text>
</comment>
<dbReference type="EMBL" id="JAPWTJ010001036">
    <property type="protein sequence ID" value="KAJ8974201.1"/>
    <property type="molecule type" value="Genomic_DNA"/>
</dbReference>
<reference evidence="3" key="1">
    <citation type="journal article" date="2023" name="Insect Mol. Biol.">
        <title>Genome sequencing provides insights into the evolution of gene families encoding plant cell wall-degrading enzymes in longhorned beetles.</title>
        <authorList>
            <person name="Shin N.R."/>
            <person name="Okamura Y."/>
            <person name="Kirsch R."/>
            <person name="Pauchet Y."/>
        </authorList>
    </citation>
    <scope>NUCLEOTIDE SEQUENCE</scope>
    <source>
        <strain evidence="3">MMC_N1</strain>
    </source>
</reference>
<evidence type="ECO:0000259" key="2">
    <source>
        <dbReference type="SMART" id="SM00868"/>
    </source>
</evidence>
<accession>A0ABQ9J873</accession>
<proteinExistence type="predicted"/>